<proteinExistence type="predicted"/>
<organism evidence="1 2">
    <name type="scientific">Rhododendron molle</name>
    <name type="common">Chinese azalea</name>
    <name type="synonym">Azalea mollis</name>
    <dbReference type="NCBI Taxonomy" id="49168"/>
    <lineage>
        <taxon>Eukaryota</taxon>
        <taxon>Viridiplantae</taxon>
        <taxon>Streptophyta</taxon>
        <taxon>Embryophyta</taxon>
        <taxon>Tracheophyta</taxon>
        <taxon>Spermatophyta</taxon>
        <taxon>Magnoliopsida</taxon>
        <taxon>eudicotyledons</taxon>
        <taxon>Gunneridae</taxon>
        <taxon>Pentapetalae</taxon>
        <taxon>asterids</taxon>
        <taxon>Ericales</taxon>
        <taxon>Ericaceae</taxon>
        <taxon>Ericoideae</taxon>
        <taxon>Rhodoreae</taxon>
        <taxon>Rhododendron</taxon>
    </lineage>
</organism>
<dbReference type="Proteomes" id="UP001062846">
    <property type="component" value="Chromosome 11"/>
</dbReference>
<keyword evidence="2" id="KW-1185">Reference proteome</keyword>
<reference evidence="1" key="1">
    <citation type="submission" date="2022-02" db="EMBL/GenBank/DDBJ databases">
        <title>Plant Genome Project.</title>
        <authorList>
            <person name="Zhang R.-G."/>
        </authorList>
    </citation>
    <scope>NUCLEOTIDE SEQUENCE</scope>
    <source>
        <strain evidence="1">AT1</strain>
    </source>
</reference>
<evidence type="ECO:0000313" key="2">
    <source>
        <dbReference type="Proteomes" id="UP001062846"/>
    </source>
</evidence>
<comment type="caution">
    <text evidence="1">The sequence shown here is derived from an EMBL/GenBank/DDBJ whole genome shotgun (WGS) entry which is preliminary data.</text>
</comment>
<dbReference type="EMBL" id="CM046398">
    <property type="protein sequence ID" value="KAI8532336.1"/>
    <property type="molecule type" value="Genomic_DNA"/>
</dbReference>
<evidence type="ECO:0000313" key="1">
    <source>
        <dbReference type="EMBL" id="KAI8532336.1"/>
    </source>
</evidence>
<gene>
    <name evidence="1" type="ORF">RHMOL_Rhmol11G0206400</name>
</gene>
<accession>A0ACC0LV06</accession>
<protein>
    <submittedName>
        <fullName evidence="1">Uncharacterized protein</fullName>
    </submittedName>
</protein>
<sequence length="97" mass="11385">MEILRMRHHILIHVLFKRRNHGSMVSHSHSSSRFLPSKLSLMSLVHGWNKMKCTPPTFFLQFRNDNSHGILIGSQNVGIMEVWYHILIPLQDSYHPN</sequence>
<name>A0ACC0LV06_RHOML</name>